<accession>A0ABY5DRR7</accession>
<evidence type="ECO:0000313" key="2">
    <source>
        <dbReference type="EMBL" id="UTI64361.1"/>
    </source>
</evidence>
<feature type="transmembrane region" description="Helical" evidence="1">
    <location>
        <begin position="12"/>
        <end position="38"/>
    </location>
</feature>
<gene>
    <name evidence="3" type="ORF">NBH00_11420</name>
    <name evidence="2" type="ORF">NBH00_23860</name>
</gene>
<proteinExistence type="predicted"/>
<keyword evidence="1" id="KW-1133">Transmembrane helix</keyword>
<protein>
    <recommendedName>
        <fullName evidence="5">Flp pilus-assembly TadG-like N-terminal domain-containing protein</fullName>
    </recommendedName>
</protein>
<dbReference type="EMBL" id="CP098502">
    <property type="protein sequence ID" value="UTI66791.1"/>
    <property type="molecule type" value="Genomic_DNA"/>
</dbReference>
<sequence>MTRRPTSSSTDAGFTMVATMIVLSIVLLLAGTAIAVAVSGLQRATPARDSEKAQAAADAGADIAGYRMSKTLIAPESDGLLGLATGTLRTLGCVGVQMNDASTTSIPAQPATTATVSTPLATLSTTTAGVQVAPISAGNNFCQMTTEQPLSDGESYRYAISTTITLPSTVAASTSIPAGQLIVRQVSAIGHAGHTYRRVIVSYWLNLSTPTHPFVRRHYTRCPPLPAGATDPFASCPTNPGY</sequence>
<evidence type="ECO:0008006" key="5">
    <source>
        <dbReference type="Google" id="ProtNLM"/>
    </source>
</evidence>
<evidence type="ECO:0000256" key="1">
    <source>
        <dbReference type="SAM" id="Phobius"/>
    </source>
</evidence>
<keyword evidence="1" id="KW-0812">Transmembrane</keyword>
<dbReference type="RefSeq" id="WP_254571066.1">
    <property type="nucleotide sequence ID" value="NZ_CP098502.1"/>
</dbReference>
<evidence type="ECO:0000313" key="3">
    <source>
        <dbReference type="EMBL" id="UTI66791.1"/>
    </source>
</evidence>
<organism evidence="2 4">
    <name type="scientific">Paraconexibacter antarcticus</name>
    <dbReference type="NCBI Taxonomy" id="2949664"/>
    <lineage>
        <taxon>Bacteria</taxon>
        <taxon>Bacillati</taxon>
        <taxon>Actinomycetota</taxon>
        <taxon>Thermoleophilia</taxon>
        <taxon>Solirubrobacterales</taxon>
        <taxon>Paraconexibacteraceae</taxon>
        <taxon>Paraconexibacter</taxon>
    </lineage>
</organism>
<dbReference type="EMBL" id="CP098502">
    <property type="protein sequence ID" value="UTI64361.1"/>
    <property type="molecule type" value="Genomic_DNA"/>
</dbReference>
<evidence type="ECO:0000313" key="4">
    <source>
        <dbReference type="Proteomes" id="UP001056035"/>
    </source>
</evidence>
<dbReference type="Proteomes" id="UP001056035">
    <property type="component" value="Chromosome"/>
</dbReference>
<keyword evidence="4" id="KW-1185">Reference proteome</keyword>
<keyword evidence="1" id="KW-0472">Membrane</keyword>
<name>A0ABY5DRR7_9ACTN</name>
<reference evidence="2 4" key="1">
    <citation type="submission" date="2022-06" db="EMBL/GenBank/DDBJ databases">
        <title>Paraconexibacter antarcticus.</title>
        <authorList>
            <person name="Kim C.S."/>
        </authorList>
    </citation>
    <scope>NUCLEOTIDE SEQUENCE [LARGE SCALE GENOMIC DNA]</scope>
    <source>
        <strain evidence="2 4">02-257</strain>
    </source>
</reference>